<dbReference type="PANTHER" id="PTHR47870:SF1">
    <property type="entry name" value="CYTOCHROME C-TYPE BIOGENESIS PROTEIN CCMH"/>
    <property type="match status" value="1"/>
</dbReference>
<dbReference type="OrthoDB" id="9804975at2"/>
<evidence type="ECO:0000256" key="2">
    <source>
        <dbReference type="ARBA" id="ARBA00022617"/>
    </source>
</evidence>
<comment type="function">
    <text evidence="7">Possible subunit of a heme lyase.</text>
</comment>
<dbReference type="GO" id="GO:0046872">
    <property type="term" value="F:metal ion binding"/>
    <property type="evidence" value="ECO:0007669"/>
    <property type="project" value="UniProtKB-KW"/>
</dbReference>
<comment type="caution">
    <text evidence="9">The sequence shown here is derived from an EMBL/GenBank/DDBJ whole genome shotgun (WGS) entry which is preliminary data.</text>
</comment>
<dbReference type="InterPro" id="IPR005616">
    <property type="entry name" value="CcmH/CycL/Ccl2/NrfF_N"/>
</dbReference>
<accession>A0A497XKE6</accession>
<protein>
    <recommendedName>
        <fullName evidence="7">Cytochrome c-type biogenesis protein</fullName>
    </recommendedName>
</protein>
<evidence type="ECO:0000256" key="1">
    <source>
        <dbReference type="ARBA" id="ARBA00010342"/>
    </source>
</evidence>
<keyword evidence="7" id="KW-0812">Transmembrane</keyword>
<keyword evidence="6 7" id="KW-0408">Iron</keyword>
<evidence type="ECO:0000259" key="8">
    <source>
        <dbReference type="Pfam" id="PF03918"/>
    </source>
</evidence>
<name>A0A497XKE6_9PROT</name>
<keyword evidence="7" id="KW-1133">Transmembrane helix</keyword>
<dbReference type="InterPro" id="IPR051263">
    <property type="entry name" value="C-type_cytochrome_biogenesis"/>
</dbReference>
<evidence type="ECO:0000256" key="5">
    <source>
        <dbReference type="ARBA" id="ARBA00022748"/>
    </source>
</evidence>
<feature type="transmembrane region" description="Helical" evidence="7">
    <location>
        <begin position="103"/>
        <end position="124"/>
    </location>
</feature>
<evidence type="ECO:0000256" key="3">
    <source>
        <dbReference type="ARBA" id="ARBA00022723"/>
    </source>
</evidence>
<proteinExistence type="inferred from homology"/>
<keyword evidence="5" id="KW-0201">Cytochrome c-type biogenesis</keyword>
<dbReference type="GO" id="GO:0005886">
    <property type="term" value="C:plasma membrane"/>
    <property type="evidence" value="ECO:0007669"/>
    <property type="project" value="TreeGrafter"/>
</dbReference>
<dbReference type="PANTHER" id="PTHR47870">
    <property type="entry name" value="CYTOCHROME C-TYPE BIOGENESIS PROTEIN CCMH"/>
    <property type="match status" value="1"/>
</dbReference>
<keyword evidence="10" id="KW-1185">Reference proteome</keyword>
<dbReference type="GO" id="GO:0017004">
    <property type="term" value="P:cytochrome complex assembly"/>
    <property type="evidence" value="ECO:0007669"/>
    <property type="project" value="UniProtKB-KW"/>
</dbReference>
<dbReference type="Proteomes" id="UP000268908">
    <property type="component" value="Unassembled WGS sequence"/>
</dbReference>
<feature type="chain" id="PRO_5019613714" description="Cytochrome c-type biogenesis protein" evidence="7">
    <location>
        <begin position="20"/>
        <end position="157"/>
    </location>
</feature>
<dbReference type="RefSeq" id="WP_121240341.1">
    <property type="nucleotide sequence ID" value="NZ_BHVV01000002.1"/>
</dbReference>
<dbReference type="FunFam" id="1.10.8.640:FF:000001">
    <property type="entry name" value="Cytochrome c-type biogenesis protein"/>
    <property type="match status" value="1"/>
</dbReference>
<keyword evidence="7" id="KW-0472">Membrane</keyword>
<dbReference type="AlphaFoldDB" id="A0A497XKE6"/>
<dbReference type="InterPro" id="IPR038297">
    <property type="entry name" value="CcmH/CycL/NrfF/Ccl2_sf"/>
</dbReference>
<keyword evidence="4 7" id="KW-0732">Signal</keyword>
<feature type="signal peptide" evidence="7">
    <location>
        <begin position="1"/>
        <end position="19"/>
    </location>
</feature>
<dbReference type="CDD" id="cd16378">
    <property type="entry name" value="CcmH_N"/>
    <property type="match status" value="1"/>
</dbReference>
<reference evidence="9 10" key="1">
    <citation type="submission" date="2018-10" db="EMBL/GenBank/DDBJ databases">
        <title>Genomic Encyclopedia of Type Strains, Phase IV (KMG-IV): sequencing the most valuable type-strain genomes for metagenomic binning, comparative biology and taxonomic classification.</title>
        <authorList>
            <person name="Goeker M."/>
        </authorList>
    </citation>
    <scope>NUCLEOTIDE SEQUENCE [LARGE SCALE GENOMIC DNA]</scope>
    <source>
        <strain evidence="9 10">DSM 26916</strain>
    </source>
</reference>
<evidence type="ECO:0000313" key="9">
    <source>
        <dbReference type="EMBL" id="RLJ68443.1"/>
    </source>
</evidence>
<sequence>MMRTFLIALALLFGSAAFAKDAAPLAEDEAVEQRLNVIAEELRCLVCQNESLAGSRADLAQDLRREVRKLIKEGKTDAEVKDFMVSRYGDFVLYRPPMKPTTWLLWVGPFVLLIIGVIALIVYLRRRGRVVAQTGTDHLSAEQQQRAAALLSEEDKK</sequence>
<dbReference type="EMBL" id="RCCI01000004">
    <property type="protein sequence ID" value="RLJ68443.1"/>
    <property type="molecule type" value="Genomic_DNA"/>
</dbReference>
<evidence type="ECO:0000313" key="10">
    <source>
        <dbReference type="Proteomes" id="UP000268908"/>
    </source>
</evidence>
<keyword evidence="3 7" id="KW-0479">Metal-binding</keyword>
<evidence type="ECO:0000256" key="6">
    <source>
        <dbReference type="ARBA" id="ARBA00023004"/>
    </source>
</evidence>
<evidence type="ECO:0000256" key="7">
    <source>
        <dbReference type="RuleBase" id="RU364112"/>
    </source>
</evidence>
<keyword evidence="2 7" id="KW-0349">Heme</keyword>
<gene>
    <name evidence="9" type="ORF">DFR35_1004</name>
</gene>
<feature type="domain" description="CcmH/CycL/Ccl2/NrfF N-terminal" evidence="8">
    <location>
        <begin position="8"/>
        <end position="151"/>
    </location>
</feature>
<dbReference type="Gene3D" id="1.10.8.640">
    <property type="entry name" value="Cytochrome C biogenesis protein"/>
    <property type="match status" value="1"/>
</dbReference>
<organism evidence="9 10">
    <name type="scientific">Sulfurisoma sediminicola</name>
    <dbReference type="NCBI Taxonomy" id="1381557"/>
    <lineage>
        <taxon>Bacteria</taxon>
        <taxon>Pseudomonadati</taxon>
        <taxon>Pseudomonadota</taxon>
        <taxon>Betaproteobacteria</taxon>
        <taxon>Nitrosomonadales</taxon>
        <taxon>Sterolibacteriaceae</taxon>
        <taxon>Sulfurisoma</taxon>
    </lineage>
</organism>
<comment type="similarity">
    <text evidence="1 7">Belongs to the CcmH/CycL/Ccl2/NrfF family.</text>
</comment>
<dbReference type="Pfam" id="PF03918">
    <property type="entry name" value="CcmH"/>
    <property type="match status" value="1"/>
</dbReference>
<evidence type="ECO:0000256" key="4">
    <source>
        <dbReference type="ARBA" id="ARBA00022729"/>
    </source>
</evidence>